<dbReference type="PANTHER" id="PTHR44099:SF4">
    <property type="entry name" value="RABCONNECTIN-3B, ISOFORM A"/>
    <property type="match status" value="1"/>
</dbReference>
<dbReference type="GO" id="GO:0005737">
    <property type="term" value="C:cytoplasm"/>
    <property type="evidence" value="ECO:0007669"/>
    <property type="project" value="TreeGrafter"/>
</dbReference>
<gene>
    <name evidence="1" type="ORF">FBUS_01150</name>
</gene>
<name>A0A8E0VG28_9TREM</name>
<dbReference type="InterPro" id="IPR015943">
    <property type="entry name" value="WD40/YVTN_repeat-like_dom_sf"/>
</dbReference>
<keyword evidence="2" id="KW-1185">Reference proteome</keyword>
<protein>
    <submittedName>
        <fullName evidence="1">WD repeat-containing protein 7</fullName>
    </submittedName>
</protein>
<dbReference type="AlphaFoldDB" id="A0A8E0VG28"/>
<comment type="caution">
    <text evidence="1">The sequence shown here is derived from an EMBL/GenBank/DDBJ whole genome shotgun (WGS) entry which is preliminary data.</text>
</comment>
<dbReference type="InterPro" id="IPR049916">
    <property type="entry name" value="WDR72-like"/>
</dbReference>
<reference evidence="1" key="1">
    <citation type="submission" date="2019-05" db="EMBL/GenBank/DDBJ databases">
        <title>Annotation for the trematode Fasciolopsis buski.</title>
        <authorList>
            <person name="Choi Y.-J."/>
        </authorList>
    </citation>
    <scope>NUCLEOTIDE SEQUENCE</scope>
    <source>
        <strain evidence="1">HT</strain>
        <tissue evidence="1">Whole worm</tissue>
    </source>
</reference>
<dbReference type="InterPro" id="IPR036322">
    <property type="entry name" value="WD40_repeat_dom_sf"/>
</dbReference>
<organism evidence="1 2">
    <name type="scientific">Fasciolopsis buskii</name>
    <dbReference type="NCBI Taxonomy" id="27845"/>
    <lineage>
        <taxon>Eukaryota</taxon>
        <taxon>Metazoa</taxon>
        <taxon>Spiralia</taxon>
        <taxon>Lophotrochozoa</taxon>
        <taxon>Platyhelminthes</taxon>
        <taxon>Trematoda</taxon>
        <taxon>Digenea</taxon>
        <taxon>Plagiorchiida</taxon>
        <taxon>Echinostomata</taxon>
        <taxon>Echinostomatoidea</taxon>
        <taxon>Fasciolidae</taxon>
        <taxon>Fasciolopsis</taxon>
    </lineage>
</organism>
<evidence type="ECO:0000313" key="1">
    <source>
        <dbReference type="EMBL" id="KAA0186003.1"/>
    </source>
</evidence>
<dbReference type="SUPFAM" id="SSF50978">
    <property type="entry name" value="WD40 repeat-like"/>
    <property type="match status" value="1"/>
</dbReference>
<dbReference type="Proteomes" id="UP000728185">
    <property type="component" value="Unassembled WGS sequence"/>
</dbReference>
<dbReference type="Gene3D" id="2.130.10.10">
    <property type="entry name" value="YVTN repeat-like/Quinoprotein amine dehydrogenase"/>
    <property type="match status" value="1"/>
</dbReference>
<proteinExistence type="predicted"/>
<accession>A0A8E0VG28</accession>
<sequence>MIRTSGNLVIPIVTWAPTPPVHKISCILASDDGSNVVTGGFDGNMVLWHVNKDCRFTARWMITGHRAPVLHLCAAGSQSDESCRIFFSHSASSEMALWNWQDGKCTEFKIDTRHQHTTIKSHQPAFLEYRLLFCCGRYPHIAVLHAMSLSVLFTLASQAHSDWVSSFTVFTHPNQKSTYDFERCSNSLSPSTSSHCGVWALNLESRLFYL</sequence>
<dbReference type="PANTHER" id="PTHR44099">
    <property type="entry name" value="RABCONNECTIN-3B, ISOFORM A"/>
    <property type="match status" value="1"/>
</dbReference>
<evidence type="ECO:0000313" key="2">
    <source>
        <dbReference type="Proteomes" id="UP000728185"/>
    </source>
</evidence>
<dbReference type="OrthoDB" id="338622at2759"/>
<dbReference type="EMBL" id="LUCM01010038">
    <property type="protein sequence ID" value="KAA0186003.1"/>
    <property type="molecule type" value="Genomic_DNA"/>
</dbReference>